<dbReference type="EMBL" id="JAAGLU010000263">
    <property type="protein sequence ID" value="NEC92861.1"/>
    <property type="molecule type" value="Genomic_DNA"/>
</dbReference>
<organism evidence="2">
    <name type="scientific">Streptomyces sp. SID12501</name>
    <dbReference type="NCBI Taxonomy" id="2706042"/>
    <lineage>
        <taxon>Bacteria</taxon>
        <taxon>Bacillati</taxon>
        <taxon>Actinomycetota</taxon>
        <taxon>Actinomycetes</taxon>
        <taxon>Kitasatosporales</taxon>
        <taxon>Streptomycetaceae</taxon>
        <taxon>Streptomyces</taxon>
    </lineage>
</organism>
<evidence type="ECO:0000259" key="1">
    <source>
        <dbReference type="Pfam" id="PF20148"/>
    </source>
</evidence>
<evidence type="ECO:0000313" key="2">
    <source>
        <dbReference type="EMBL" id="NEC92861.1"/>
    </source>
</evidence>
<dbReference type="RefSeq" id="WP_164324832.1">
    <property type="nucleotide sequence ID" value="NZ_JAAGLU010000263.1"/>
</dbReference>
<proteinExistence type="predicted"/>
<dbReference type="AlphaFoldDB" id="A0A6B3C7P4"/>
<name>A0A6B3C7P4_9ACTN</name>
<comment type="caution">
    <text evidence="2">The sequence shown here is derived from an EMBL/GenBank/DDBJ whole genome shotgun (WGS) entry which is preliminary data.</text>
</comment>
<gene>
    <name evidence="2" type="ORF">G3I71_45630</name>
</gene>
<accession>A0A6B3C7P4</accession>
<protein>
    <recommendedName>
        <fullName evidence="1">DUF6531 domain-containing protein</fullName>
    </recommendedName>
</protein>
<dbReference type="InterPro" id="IPR045351">
    <property type="entry name" value="DUF6531"/>
</dbReference>
<dbReference type="Pfam" id="PF20148">
    <property type="entry name" value="DUF6531"/>
    <property type="match status" value="1"/>
</dbReference>
<feature type="non-terminal residue" evidence="2">
    <location>
        <position position="190"/>
    </location>
</feature>
<feature type="domain" description="DUF6531" evidence="1">
    <location>
        <begin position="60"/>
        <end position="141"/>
    </location>
</feature>
<reference evidence="2" key="1">
    <citation type="submission" date="2020-01" db="EMBL/GenBank/DDBJ databases">
        <title>Insect and environment-associated Actinomycetes.</title>
        <authorList>
            <person name="Currrie C."/>
            <person name="Chevrette M."/>
            <person name="Carlson C."/>
            <person name="Stubbendieck R."/>
            <person name="Wendt-Pienkowski E."/>
        </authorList>
    </citation>
    <scope>NUCLEOTIDE SEQUENCE</scope>
    <source>
        <strain evidence="2">SID12501</strain>
    </source>
</reference>
<sequence>MPSGRAHLYQAVVASARDWRADVQARSNGFSAPSGGGPVLPFETAGGTNLSGSCSQRCHGDPVNSVTGEFWESVSDLQVPGAGPGLSWSRSFATTRASTTVSLGYGWSTGYDIRLAPSGGSSLDFAPWIEVVQENGSSTVFTADGDGGFSAPLRVFATLERLGDGSYRFVRRGSQTFMFDHSGRLTRVED</sequence>